<dbReference type="InterPro" id="IPR041465">
    <property type="entry name" value="SfsA_N"/>
</dbReference>
<organism evidence="4 5">
    <name type="scientific">Candidatus Allofournierella pullistercoris</name>
    <dbReference type="NCBI Taxonomy" id="2838597"/>
    <lineage>
        <taxon>Bacteria</taxon>
        <taxon>Bacillati</taxon>
        <taxon>Bacillota</taxon>
        <taxon>Clostridia</taxon>
        <taxon>Eubacteriales</taxon>
        <taxon>Oscillospiraceae</taxon>
        <taxon>Allofournierella</taxon>
    </lineage>
</organism>
<evidence type="ECO:0000256" key="1">
    <source>
        <dbReference type="HAMAP-Rule" id="MF_00095"/>
    </source>
</evidence>
<feature type="domain" description="Sugar fermentation stimulation protein C-terminal" evidence="2">
    <location>
        <begin position="81"/>
        <end position="213"/>
    </location>
</feature>
<dbReference type="Gene3D" id="2.40.50.580">
    <property type="match status" value="1"/>
</dbReference>
<evidence type="ECO:0000313" key="4">
    <source>
        <dbReference type="EMBL" id="MBU3806493.1"/>
    </source>
</evidence>
<dbReference type="HAMAP" id="MF_00095">
    <property type="entry name" value="SfsA"/>
    <property type="match status" value="1"/>
</dbReference>
<dbReference type="AlphaFoldDB" id="A0A948T316"/>
<name>A0A948T316_9FIRM</name>
<dbReference type="CDD" id="cd22359">
    <property type="entry name" value="SfsA-like_bacterial"/>
    <property type="match status" value="1"/>
</dbReference>
<feature type="domain" description="SfsA N-terminal OB" evidence="3">
    <location>
        <begin position="12"/>
        <end position="76"/>
    </location>
</feature>
<sequence length="229" mass="25864">MQYHAICKARFLRRPNRFVAEVELDGQLVTVHVKNTGRCAELLIPGCTVYLEKSKNPNRKTPYDLVAVEKNTLLINMDSAAPNQTVQEWLRAGGLGQLEQLRAEYTMGSSRFDFYGVREGQPFLMEVKGCTLEENGIARFPDAPTLRGLKHVQELTHLAQQGWDCYVMLVIQMKGIRQFVPNWGTHREFGLALQQATEAGVKILAYDCKVTPETMELDAPIPLFLTPPE</sequence>
<protein>
    <recommendedName>
        <fullName evidence="1">Sugar fermentation stimulation protein homolog</fullName>
    </recommendedName>
</protein>
<dbReference type="Pfam" id="PF03749">
    <property type="entry name" value="SfsA"/>
    <property type="match status" value="1"/>
</dbReference>
<dbReference type="EMBL" id="JAHLFP010000055">
    <property type="protein sequence ID" value="MBU3806493.1"/>
    <property type="molecule type" value="Genomic_DNA"/>
</dbReference>
<evidence type="ECO:0000313" key="5">
    <source>
        <dbReference type="Proteomes" id="UP000713596"/>
    </source>
</evidence>
<evidence type="ECO:0000259" key="3">
    <source>
        <dbReference type="Pfam" id="PF17746"/>
    </source>
</evidence>
<dbReference type="PANTHER" id="PTHR30545">
    <property type="entry name" value="SUGAR FERMENTATION STIMULATION PROTEIN A"/>
    <property type="match status" value="1"/>
</dbReference>
<dbReference type="Gene3D" id="3.40.1350.60">
    <property type="match status" value="1"/>
</dbReference>
<comment type="caution">
    <text evidence="4">The sequence shown here is derived from an EMBL/GenBank/DDBJ whole genome shotgun (WGS) entry which is preliminary data.</text>
</comment>
<dbReference type="Pfam" id="PF17746">
    <property type="entry name" value="SfsA_N"/>
    <property type="match status" value="1"/>
</dbReference>
<dbReference type="NCBIfam" id="TIGR00230">
    <property type="entry name" value="sfsA"/>
    <property type="match status" value="1"/>
</dbReference>
<gene>
    <name evidence="1 4" type="primary">sfsA</name>
    <name evidence="4" type="ORF">H9882_06345</name>
</gene>
<dbReference type="GO" id="GO:0003677">
    <property type="term" value="F:DNA binding"/>
    <property type="evidence" value="ECO:0007669"/>
    <property type="project" value="InterPro"/>
</dbReference>
<dbReference type="InterPro" id="IPR005224">
    <property type="entry name" value="SfsA"/>
</dbReference>
<dbReference type="InterPro" id="IPR040452">
    <property type="entry name" value="SfsA_C"/>
</dbReference>
<dbReference type="PANTHER" id="PTHR30545:SF2">
    <property type="entry name" value="SUGAR FERMENTATION STIMULATION PROTEIN A"/>
    <property type="match status" value="1"/>
</dbReference>
<dbReference type="Proteomes" id="UP000713596">
    <property type="component" value="Unassembled WGS sequence"/>
</dbReference>
<reference evidence="4" key="1">
    <citation type="journal article" date="2021" name="PeerJ">
        <title>Extensive microbial diversity within the chicken gut microbiome revealed by metagenomics and culture.</title>
        <authorList>
            <person name="Gilroy R."/>
            <person name="Ravi A."/>
            <person name="Getino M."/>
            <person name="Pursley I."/>
            <person name="Horton D.L."/>
            <person name="Alikhan N.F."/>
            <person name="Baker D."/>
            <person name="Gharbi K."/>
            <person name="Hall N."/>
            <person name="Watson M."/>
            <person name="Adriaenssens E.M."/>
            <person name="Foster-Nyarko E."/>
            <person name="Jarju S."/>
            <person name="Secka A."/>
            <person name="Antonio M."/>
            <person name="Oren A."/>
            <person name="Chaudhuri R.R."/>
            <person name="La Ragione R."/>
            <person name="Hildebrand F."/>
            <person name="Pallen M.J."/>
        </authorList>
    </citation>
    <scope>NUCLEOTIDE SEQUENCE</scope>
    <source>
        <strain evidence="4">B5_2728</strain>
    </source>
</reference>
<accession>A0A948T316</accession>
<proteinExistence type="inferred from homology"/>
<comment type="similarity">
    <text evidence="1">Belongs to the SfsA family.</text>
</comment>
<evidence type="ECO:0000259" key="2">
    <source>
        <dbReference type="Pfam" id="PF03749"/>
    </source>
</evidence>
<reference evidence="4" key="2">
    <citation type="submission" date="2021-04" db="EMBL/GenBank/DDBJ databases">
        <authorList>
            <person name="Gilroy R."/>
        </authorList>
    </citation>
    <scope>NUCLEOTIDE SEQUENCE</scope>
    <source>
        <strain evidence="4">B5_2728</strain>
    </source>
</reference>